<protein>
    <submittedName>
        <fullName evidence="3">Tyrosine-type recombinase/integrase</fullName>
    </submittedName>
</protein>
<keyword evidence="1" id="KW-0233">DNA recombination</keyword>
<evidence type="ECO:0000259" key="2">
    <source>
        <dbReference type="PROSITE" id="PS51898"/>
    </source>
</evidence>
<dbReference type="Proteomes" id="UP000656077">
    <property type="component" value="Unassembled WGS sequence"/>
</dbReference>
<evidence type="ECO:0000313" key="3">
    <source>
        <dbReference type="EMBL" id="MVX63736.1"/>
    </source>
</evidence>
<dbReference type="PROSITE" id="PS51898">
    <property type="entry name" value="TYR_RECOMBINASE"/>
    <property type="match status" value="1"/>
</dbReference>
<feature type="domain" description="Tyr recombinase" evidence="2">
    <location>
        <begin position="65"/>
        <end position="248"/>
    </location>
</feature>
<dbReference type="RefSeq" id="WP_160358830.1">
    <property type="nucleotide sequence ID" value="NZ_WSRQ01000010.1"/>
</dbReference>
<dbReference type="InterPro" id="IPR002104">
    <property type="entry name" value="Integrase_catalytic"/>
</dbReference>
<proteinExistence type="predicted"/>
<dbReference type="AlphaFoldDB" id="A0A964RLA5"/>
<evidence type="ECO:0000313" key="4">
    <source>
        <dbReference type="Proteomes" id="UP000656077"/>
    </source>
</evidence>
<dbReference type="PANTHER" id="PTHR30349:SF82">
    <property type="entry name" value="INTEGRASE_RECOMBINASE YOEC-RELATED"/>
    <property type="match status" value="1"/>
</dbReference>
<dbReference type="Pfam" id="PF00589">
    <property type="entry name" value="Phage_integrase"/>
    <property type="match status" value="1"/>
</dbReference>
<dbReference type="GO" id="GO:0015074">
    <property type="term" value="P:DNA integration"/>
    <property type="evidence" value="ECO:0007669"/>
    <property type="project" value="InterPro"/>
</dbReference>
<name>A0A964RLA5_9CLOT</name>
<organism evidence="3 4">
    <name type="scientific">Clostridium chromiireducens</name>
    <dbReference type="NCBI Taxonomy" id="225345"/>
    <lineage>
        <taxon>Bacteria</taxon>
        <taxon>Bacillati</taxon>
        <taxon>Bacillota</taxon>
        <taxon>Clostridia</taxon>
        <taxon>Eubacteriales</taxon>
        <taxon>Clostridiaceae</taxon>
        <taxon>Clostridium</taxon>
    </lineage>
</organism>
<dbReference type="GO" id="GO:0003677">
    <property type="term" value="F:DNA binding"/>
    <property type="evidence" value="ECO:0007669"/>
    <property type="project" value="InterPro"/>
</dbReference>
<dbReference type="InterPro" id="IPR013762">
    <property type="entry name" value="Integrase-like_cat_sf"/>
</dbReference>
<dbReference type="GO" id="GO:0006310">
    <property type="term" value="P:DNA recombination"/>
    <property type="evidence" value="ECO:0007669"/>
    <property type="project" value="UniProtKB-KW"/>
</dbReference>
<evidence type="ECO:0000256" key="1">
    <source>
        <dbReference type="ARBA" id="ARBA00023172"/>
    </source>
</evidence>
<accession>A0A964RLA5</accession>
<reference evidence="3" key="1">
    <citation type="submission" date="2019-12" db="EMBL/GenBank/DDBJ databases">
        <title>Microbes associate with the intestines of laboratory mice.</title>
        <authorList>
            <person name="Navarre W."/>
            <person name="Wong E."/>
        </authorList>
    </citation>
    <scope>NUCLEOTIDE SEQUENCE</scope>
    <source>
        <strain evidence="3">NM79_F5</strain>
    </source>
</reference>
<dbReference type="Gene3D" id="1.10.443.10">
    <property type="entry name" value="Intergrase catalytic core"/>
    <property type="match status" value="1"/>
</dbReference>
<dbReference type="InterPro" id="IPR050090">
    <property type="entry name" value="Tyrosine_recombinase_XerCD"/>
</dbReference>
<dbReference type="PANTHER" id="PTHR30349">
    <property type="entry name" value="PHAGE INTEGRASE-RELATED"/>
    <property type="match status" value="1"/>
</dbReference>
<sequence>MGRNNINELNQLIDKIGIDKLTPASLELLLKNFSESNNNDITDNDSNTKDLEIDINNKKSKKVGIVTRALEEEEYNKIMELLNKGFYYENKNGRMSYFRPQHNVALALSLEATLGLRISDILKLKVKHFQKNTLEILEKKTNKLQYREINPEISEYIRDYALEHTLGLNDNLIYIKERWIQDRLNKVSKHLGLTNIGTHSFRKYFATYIYNKSNGDIDLVRSLLNHSSITITQVYLKTSQKKINEYSRSVNFLVKNNIEKDNQEDRK</sequence>
<dbReference type="EMBL" id="WSRQ01000010">
    <property type="protein sequence ID" value="MVX63736.1"/>
    <property type="molecule type" value="Genomic_DNA"/>
</dbReference>
<comment type="caution">
    <text evidence="3">The sequence shown here is derived from an EMBL/GenBank/DDBJ whole genome shotgun (WGS) entry which is preliminary data.</text>
</comment>
<gene>
    <name evidence="3" type="ORF">GKZ28_08510</name>
</gene>
<dbReference type="InterPro" id="IPR011010">
    <property type="entry name" value="DNA_brk_join_enz"/>
</dbReference>
<dbReference type="SUPFAM" id="SSF56349">
    <property type="entry name" value="DNA breaking-rejoining enzymes"/>
    <property type="match status" value="1"/>
</dbReference>